<comment type="caution">
    <text evidence="1">The sequence shown here is derived from an EMBL/GenBank/DDBJ whole genome shotgun (WGS) entry which is preliminary data.</text>
</comment>
<evidence type="ECO:0000313" key="1">
    <source>
        <dbReference type="EMBL" id="PRP77484.1"/>
    </source>
</evidence>
<evidence type="ECO:0000313" key="2">
    <source>
        <dbReference type="Proteomes" id="UP000241769"/>
    </source>
</evidence>
<organism evidence="1 2">
    <name type="scientific">Planoprotostelium fungivorum</name>
    <dbReference type="NCBI Taxonomy" id="1890364"/>
    <lineage>
        <taxon>Eukaryota</taxon>
        <taxon>Amoebozoa</taxon>
        <taxon>Evosea</taxon>
        <taxon>Variosea</taxon>
        <taxon>Cavosteliida</taxon>
        <taxon>Cavosteliaceae</taxon>
        <taxon>Planoprotostelium</taxon>
    </lineage>
</organism>
<proteinExistence type="predicted"/>
<dbReference type="InParanoid" id="A0A2P6N0L8"/>
<dbReference type="Proteomes" id="UP000241769">
    <property type="component" value="Unassembled WGS sequence"/>
</dbReference>
<dbReference type="AlphaFoldDB" id="A0A2P6N0L8"/>
<name>A0A2P6N0L8_9EUKA</name>
<dbReference type="EMBL" id="MDYQ01000262">
    <property type="protein sequence ID" value="PRP77484.1"/>
    <property type="molecule type" value="Genomic_DNA"/>
</dbReference>
<keyword evidence="2" id="KW-1185">Reference proteome</keyword>
<gene>
    <name evidence="1" type="ORF">PROFUN_14304</name>
</gene>
<reference evidence="1 2" key="1">
    <citation type="journal article" date="2018" name="Genome Biol. Evol.">
        <title>Multiple Roots of Fruiting Body Formation in Amoebozoa.</title>
        <authorList>
            <person name="Hillmann F."/>
            <person name="Forbes G."/>
            <person name="Novohradska S."/>
            <person name="Ferling I."/>
            <person name="Riege K."/>
            <person name="Groth M."/>
            <person name="Westermann M."/>
            <person name="Marz M."/>
            <person name="Spaller T."/>
            <person name="Winckler T."/>
            <person name="Schaap P."/>
            <person name="Glockner G."/>
        </authorList>
    </citation>
    <scope>NUCLEOTIDE SEQUENCE [LARGE SCALE GENOMIC DNA]</scope>
    <source>
        <strain evidence="1 2">Jena</strain>
    </source>
</reference>
<sequence length="71" mass="7488">MTGGTTADYLNNLILGLSEEDICKAVTSSTVQTVESTGRNGSLSTSLARSYHAYTMARGWQSDAPSCLGKI</sequence>
<accession>A0A2P6N0L8</accession>
<protein>
    <submittedName>
        <fullName evidence="1">Uncharacterized protein</fullName>
    </submittedName>
</protein>